<evidence type="ECO:0000313" key="3">
    <source>
        <dbReference type="EMBL" id="MCF0041501.1"/>
    </source>
</evidence>
<comment type="caution">
    <text evidence="3">The sequence shown here is derived from an EMBL/GenBank/DDBJ whole genome shotgun (WGS) entry which is preliminary data.</text>
</comment>
<dbReference type="Proteomes" id="UP001139700">
    <property type="component" value="Unassembled WGS sequence"/>
</dbReference>
<gene>
    <name evidence="3" type="ORF">LXM24_15455</name>
</gene>
<keyword evidence="1" id="KW-0597">Phosphoprotein</keyword>
<feature type="modified residue" description="Phosphohistidine" evidence="1">
    <location>
        <position position="53"/>
    </location>
</feature>
<reference evidence="3" key="1">
    <citation type="submission" date="2021-12" db="EMBL/GenBank/DDBJ databases">
        <title>Novel species in genus Dyadobacter.</title>
        <authorList>
            <person name="Ma C."/>
        </authorList>
    </citation>
    <scope>NUCLEOTIDE SEQUENCE</scope>
    <source>
        <strain evidence="3">CY399</strain>
    </source>
</reference>
<dbReference type="GO" id="GO:0004672">
    <property type="term" value="F:protein kinase activity"/>
    <property type="evidence" value="ECO:0007669"/>
    <property type="project" value="UniProtKB-ARBA"/>
</dbReference>
<dbReference type="SUPFAM" id="SSF47226">
    <property type="entry name" value="Histidine-containing phosphotransfer domain, HPT domain"/>
    <property type="match status" value="1"/>
</dbReference>
<dbReference type="Pfam" id="PF01627">
    <property type="entry name" value="Hpt"/>
    <property type="match status" value="1"/>
</dbReference>
<dbReference type="GO" id="GO:0000160">
    <property type="term" value="P:phosphorelay signal transduction system"/>
    <property type="evidence" value="ECO:0007669"/>
    <property type="project" value="InterPro"/>
</dbReference>
<dbReference type="AlphaFoldDB" id="A0A9X1PAQ8"/>
<feature type="domain" description="HPt" evidence="2">
    <location>
        <begin position="14"/>
        <end position="108"/>
    </location>
</feature>
<evidence type="ECO:0000259" key="2">
    <source>
        <dbReference type="PROSITE" id="PS50894"/>
    </source>
</evidence>
<proteinExistence type="predicted"/>
<dbReference type="InterPro" id="IPR036641">
    <property type="entry name" value="HPT_dom_sf"/>
</dbReference>
<evidence type="ECO:0000313" key="4">
    <source>
        <dbReference type="Proteomes" id="UP001139700"/>
    </source>
</evidence>
<keyword evidence="4" id="KW-1185">Reference proteome</keyword>
<dbReference type="PROSITE" id="PS50894">
    <property type="entry name" value="HPT"/>
    <property type="match status" value="1"/>
</dbReference>
<dbReference type="InterPro" id="IPR008207">
    <property type="entry name" value="Sig_transdc_His_kin_Hpt_dom"/>
</dbReference>
<accession>A0A9X1PAQ8</accession>
<evidence type="ECO:0000256" key="1">
    <source>
        <dbReference type="PROSITE-ProRule" id="PRU00110"/>
    </source>
</evidence>
<sequence length="108" mass="12344">MMDLSLLKSLMSGDEKLVGHFVSIFKIQVPSQVKALPGLCANEDWEELSITFHSLKSQFSYVGVNDLAEQLREMEERVDNGETGSIAFLISDFTHSFHQFWQMQFPDN</sequence>
<protein>
    <submittedName>
        <fullName evidence="3">Hpt domain-containing protein</fullName>
    </submittedName>
</protein>
<dbReference type="EMBL" id="JAJTTA010000002">
    <property type="protein sequence ID" value="MCF0041501.1"/>
    <property type="molecule type" value="Genomic_DNA"/>
</dbReference>
<dbReference type="Gene3D" id="1.20.120.160">
    <property type="entry name" value="HPT domain"/>
    <property type="match status" value="1"/>
</dbReference>
<organism evidence="3 4">
    <name type="scientific">Dyadobacter fanqingshengii</name>
    <dbReference type="NCBI Taxonomy" id="2906443"/>
    <lineage>
        <taxon>Bacteria</taxon>
        <taxon>Pseudomonadati</taxon>
        <taxon>Bacteroidota</taxon>
        <taxon>Cytophagia</taxon>
        <taxon>Cytophagales</taxon>
        <taxon>Spirosomataceae</taxon>
        <taxon>Dyadobacter</taxon>
    </lineage>
</organism>
<dbReference type="RefSeq" id="WP_234614266.1">
    <property type="nucleotide sequence ID" value="NZ_CP098806.1"/>
</dbReference>
<name>A0A9X1PAQ8_9BACT</name>